<dbReference type="Gene3D" id="3.30.110.170">
    <property type="entry name" value="Protein of unknown function (DUF541), domain 1"/>
    <property type="match status" value="1"/>
</dbReference>
<reference evidence="2" key="1">
    <citation type="submission" date="2016-10" db="EMBL/GenBank/DDBJ databases">
        <title>Draft genome sequences of four alkaliphilic bacteria belonging to the Anaerobacillus genus.</title>
        <authorList>
            <person name="Bassil N.M."/>
            <person name="Lloyd J.R."/>
        </authorList>
    </citation>
    <scope>NUCLEOTIDE SEQUENCE [LARGE SCALE GENOMIC DNA]</scope>
    <source>
        <strain evidence="2">NB2006</strain>
    </source>
</reference>
<dbReference type="EMBL" id="LQXD01000121">
    <property type="protein sequence ID" value="OIJ13749.1"/>
    <property type="molecule type" value="Genomic_DNA"/>
</dbReference>
<evidence type="ECO:0008006" key="3">
    <source>
        <dbReference type="Google" id="ProtNLM"/>
    </source>
</evidence>
<dbReference type="EMBL" id="LQXD01000123">
    <property type="protein sequence ID" value="OIJ13487.1"/>
    <property type="molecule type" value="Genomic_DNA"/>
</dbReference>
<dbReference type="InterPro" id="IPR007497">
    <property type="entry name" value="SIMPL/DUF541"/>
</dbReference>
<sequence length="210" mass="23286">MQFPQMKRLKVSGEGKISVAPDQVNITIGAITEKKSLQEAQEENARIIANVITAMVELGIPSEYIQTVIYRIDTLYDYTDGRQIFRGYQVNHQLQVKINQIDLTGQVVDLAVSQGANSVSNIEFTIANPQVYYNEALKIALQNAYRKALALTSQLSVNLNPIPYKIDEFQATTSPPVPYATTLMAKAEATPIQPGEITISATIIVQYLYC</sequence>
<dbReference type="OrthoDB" id="9785192at2"/>
<dbReference type="InterPro" id="IPR052022">
    <property type="entry name" value="26kDa_periplasmic_antigen"/>
</dbReference>
<dbReference type="Pfam" id="PF04402">
    <property type="entry name" value="SIMPL"/>
    <property type="match status" value="1"/>
</dbReference>
<dbReference type="PANTHER" id="PTHR34387:SF1">
    <property type="entry name" value="PERIPLASMIC IMMUNOGENIC PROTEIN"/>
    <property type="match status" value="1"/>
</dbReference>
<dbReference type="AlphaFoldDB" id="A0A1S2LMJ8"/>
<evidence type="ECO:0000313" key="2">
    <source>
        <dbReference type="EMBL" id="OIJ13749.1"/>
    </source>
</evidence>
<dbReference type="GO" id="GO:0006974">
    <property type="term" value="P:DNA damage response"/>
    <property type="evidence" value="ECO:0007669"/>
    <property type="project" value="TreeGrafter"/>
</dbReference>
<proteinExistence type="predicted"/>
<name>A0A1S2LMJ8_9BACI</name>
<dbReference type="KEGG" id="aia:AWH56_022950"/>
<accession>A0A1S2LMJ8</accession>
<comment type="caution">
    <text evidence="2">The sequence shown here is derived from an EMBL/GenBank/DDBJ whole genome shotgun (WGS) entry which is preliminary data.</text>
</comment>
<dbReference type="Gene3D" id="3.30.70.2970">
    <property type="entry name" value="Protein of unknown function (DUF541), domain 2"/>
    <property type="match status" value="1"/>
</dbReference>
<evidence type="ECO:0000313" key="1">
    <source>
        <dbReference type="EMBL" id="OIJ13487.1"/>
    </source>
</evidence>
<protein>
    <recommendedName>
        <fullName evidence="3">SIMPL domain-containing protein</fullName>
    </recommendedName>
</protein>
<gene>
    <name evidence="2" type="ORF">AWH56_13235</name>
    <name evidence="1" type="ORF">AWH56_13635</name>
</gene>
<organism evidence="2">
    <name type="scientific">Anaerobacillus isosaccharinicus</name>
    <dbReference type="NCBI Taxonomy" id="1532552"/>
    <lineage>
        <taxon>Bacteria</taxon>
        <taxon>Bacillati</taxon>
        <taxon>Bacillota</taxon>
        <taxon>Bacilli</taxon>
        <taxon>Bacillales</taxon>
        <taxon>Bacillaceae</taxon>
        <taxon>Anaerobacillus</taxon>
    </lineage>
</organism>
<dbReference type="PANTHER" id="PTHR34387">
    <property type="entry name" value="SLR1258 PROTEIN"/>
    <property type="match status" value="1"/>
</dbReference>